<evidence type="ECO:0000256" key="1">
    <source>
        <dbReference type="SAM" id="MobiDB-lite"/>
    </source>
</evidence>
<feature type="compositionally biased region" description="Basic and acidic residues" evidence="1">
    <location>
        <begin position="38"/>
        <end position="63"/>
    </location>
</feature>
<evidence type="ECO:0000313" key="3">
    <source>
        <dbReference type="Proteomes" id="UP000295632"/>
    </source>
</evidence>
<feature type="compositionally biased region" description="Polar residues" evidence="1">
    <location>
        <begin position="1"/>
        <end position="17"/>
    </location>
</feature>
<name>A0A4V3D505_9BACI</name>
<protein>
    <submittedName>
        <fullName evidence="2">Uncharacterized protein</fullName>
    </submittedName>
</protein>
<organism evidence="2 3">
    <name type="scientific">Aureibacillus halotolerans</name>
    <dbReference type="NCBI Taxonomy" id="1508390"/>
    <lineage>
        <taxon>Bacteria</taxon>
        <taxon>Bacillati</taxon>
        <taxon>Bacillota</taxon>
        <taxon>Bacilli</taxon>
        <taxon>Bacillales</taxon>
        <taxon>Bacillaceae</taxon>
        <taxon>Aureibacillus</taxon>
    </lineage>
</organism>
<gene>
    <name evidence="2" type="ORF">EV213_11015</name>
</gene>
<comment type="caution">
    <text evidence="2">The sequence shown here is derived from an EMBL/GenBank/DDBJ whole genome shotgun (WGS) entry which is preliminary data.</text>
</comment>
<feature type="region of interest" description="Disordered" evidence="1">
    <location>
        <begin position="1"/>
        <end position="63"/>
    </location>
</feature>
<sequence length="63" mass="7366">MPRPQPRTSKNAHTANRQEMMIVNKENQQKETLQPTEQSKEIEHTTPHPNIEREDETIKNTSS</sequence>
<dbReference type="EMBL" id="SNYJ01000010">
    <property type="protein sequence ID" value="TDQ38277.1"/>
    <property type="molecule type" value="Genomic_DNA"/>
</dbReference>
<dbReference type="Proteomes" id="UP000295632">
    <property type="component" value="Unassembled WGS sequence"/>
</dbReference>
<dbReference type="AlphaFoldDB" id="A0A4V3D505"/>
<proteinExistence type="predicted"/>
<keyword evidence="3" id="KW-1185">Reference proteome</keyword>
<evidence type="ECO:0000313" key="2">
    <source>
        <dbReference type="EMBL" id="TDQ38277.1"/>
    </source>
</evidence>
<accession>A0A4V3D505</accession>
<reference evidence="2 3" key="1">
    <citation type="submission" date="2019-03" db="EMBL/GenBank/DDBJ databases">
        <title>Genomic Encyclopedia of Type Strains, Phase IV (KMG-IV): sequencing the most valuable type-strain genomes for metagenomic binning, comparative biology and taxonomic classification.</title>
        <authorList>
            <person name="Goeker M."/>
        </authorList>
    </citation>
    <scope>NUCLEOTIDE SEQUENCE [LARGE SCALE GENOMIC DNA]</scope>
    <source>
        <strain evidence="2 3">DSM 28697</strain>
    </source>
</reference>